<dbReference type="STRING" id="1028.SAMN05661096_01803"/>
<dbReference type="InterPro" id="IPR028994">
    <property type="entry name" value="Integrin_alpha_N"/>
</dbReference>
<organism evidence="2 3">
    <name type="scientific">Marivirga sericea</name>
    <dbReference type="NCBI Taxonomy" id="1028"/>
    <lineage>
        <taxon>Bacteria</taxon>
        <taxon>Pseudomonadati</taxon>
        <taxon>Bacteroidota</taxon>
        <taxon>Cytophagia</taxon>
        <taxon>Cytophagales</taxon>
        <taxon>Marivirgaceae</taxon>
        <taxon>Marivirga</taxon>
    </lineage>
</organism>
<dbReference type="OrthoDB" id="9805017at2"/>
<evidence type="ECO:0000313" key="2">
    <source>
        <dbReference type="EMBL" id="SMG29143.1"/>
    </source>
</evidence>
<keyword evidence="1" id="KW-0732">Signal</keyword>
<feature type="signal peptide" evidence="1">
    <location>
        <begin position="1"/>
        <end position="20"/>
    </location>
</feature>
<dbReference type="Pfam" id="PF13585">
    <property type="entry name" value="CHU_C"/>
    <property type="match status" value="1"/>
</dbReference>
<accession>A0A1X7JMJ1</accession>
<dbReference type="SUPFAM" id="SSF69318">
    <property type="entry name" value="Integrin alpha N-terminal domain"/>
    <property type="match status" value="2"/>
</dbReference>
<evidence type="ECO:0000256" key="1">
    <source>
        <dbReference type="SAM" id="SignalP"/>
    </source>
</evidence>
<gene>
    <name evidence="2" type="ORF">SAMN05661096_01803</name>
</gene>
<proteinExistence type="predicted"/>
<feature type="chain" id="PRO_5012914266" evidence="1">
    <location>
        <begin position="21"/>
        <end position="2044"/>
    </location>
</feature>
<sequence length="2044" mass="218501">MRKFLLLSLFASFSITLANAQEICNDGIDNDGDGFTDCFDSDCSDNSACDGFYLGNDASCQAEPSEFPQFTLSLGYQSNNDASLNLSRIAIGDLDRDGIPEILSTNQGDDRIYILNGDDATIKHQATTNNPSFRSAAIANLQDDNCGEVFIINENNGSDYRIRSFDCELNELWVSERFNQDPVFVSFADFDRDGQAEMYYKDEIRDPVTGTRIVASTTGNWNNIPSGGVAVDIVGDADLELVLGNRIYAVELNGRTQDVGTLTLLATMPTAYQTKNNSFASAQSSTTSIADYNLDGNLDVIITGANGGNVSSVFFWDVINNTAKVFNDPIGTGTYQFGWQRGMGRVNIADLDGDGQLNAAFVSGQFLYALDENWEPLWVDAFGDPAPTVVNEETSGITGCTLFDFNGDGQSEVVYRDEDYLYIINGNDGSVNTQIHCRSRTSVEYPIVADVDADGSTEICVVCTTETHNAATPGRNLGINDPAEVRIYKSGGEPWVPARRVWNQHAYFNVNINDDLTVPQNQQKHQLVFSNGTCAAGAVRPLNSFLNQSPFLSSDGCPTYASPDLNILESTLSVTPPNCPDEQFTVSFDFENIGDVPLSGDVPITFYDGDPLIAGTNKLNTVFITLNNFAVGNVGSAVDLLIDGTGGPFTLYASLNDNGSTTPTPISFPASNFLECSYANNIVSAAVNPIPFTLSTETTNNIVCASGGVPPNGSARVFRLVGGTEVTSDYDFFWFNGTTVDGTPDYTGAIYTDLSAGTYTVFASDKIAGCSSDTVQVVISESARDVTANITVDRGNDNCRNPNGQLTVSINGGEPVGNFDYEWYEGNTVGGGLQISNSHVANNLESATYTVLITEKATGCQTIESAQVPDETVTPVVTATATDIACSDTDTGVISANVGGSTTGYTFEWYIGTSEKPTADFTSSTVNNLPQGSYTVKVTDNITNCESALVTVVIDQTLSPEIDSITSTENNSCDPNDPNGTVTVSIVGNPSEHTIEWFAGASATGTAIGSGLSLEGLGGGEYTVKVTNNDTGCFTTDRVTINNNIVIPNLSATTSPVTTCNPFNGRVEASVDLDNVSDYTFFWYEGDQVDNSLEIEGESSNVLDNQEPGFYTVQALNNNRNCLADPITVEVIDQAIIAITQNDNVLALPSDCSTDNGVLEVEASSPNNTSGFLYEWYAGNTTIGTPFLSETVISGPSRASNLFSGLYTVVATDLDNGCSNSRIFNLPFVDAPNLETITVTNTTTCDPNDEGSITVELTPTTAAIDAFDYTINLYEEDDITNTIDSQPGVTGVATYTFTGLSEGNYTVEALSTPALGSCSVYSFAEIELDATDPIVNIISRVPNTHCTNSLANGSLEVSIDNGASPSLYRINWYEGTDTSTPLGTNVGTAAGVNGEIANGVFGGSYTVEVFNEATECSTIRTFSIVDNPIIVSIPSSELDISPITRCDFNDSEVTVNNVYENGIVADKNDYIFEWYDADGNQLPNESSPNNTDTIASIPEGSYFVKAISNVSGCETSLTEFSIENEIVIPTITVDFEHPQRCVTPGLGELRVTASAPATSFSYNWYNGEIASGPVVQTGPDYVDLPEGFYTVEITDSVSNCIYTETYELVTELNSVNISTSATAVTNCDAPNGSVFATVTSIGGYTYNWTDASGNSIGNTKEINGLPAGEYTIVVTDTTDTFCENTATLVVPNDQIIPALVLEQTAPLTVCDVTIANGAAKASVDGGFIGYTFEWFEGNSASGTVIHIGPEYSEMEDRTYTVLATNNLTQCSNEVSITISSDIPTVEDPSIEILANDTHCQIDNGAMRVDVGGNTGNYTFDWYRGENSSGTGFATGDRITDLAAGTYTVVATDIRTGCISAAVSAEIIEELSFPELNIETREANCNQDNGEATVFISGGVEVERIEWYNSFGSLITTGPNLSGVPAGDYRVRVSTAKGCSVEEDIQILSEISAFNGISRNGDGANSFFKIDCITLYPDNVVKIYNRAGTLVYQGNGYDNNNIKFDGVSNRGINILGENLPDGTYFYVIDKKDGSKIVNGYLEIVN</sequence>
<dbReference type="EMBL" id="FXAW01000003">
    <property type="protein sequence ID" value="SMG29143.1"/>
    <property type="molecule type" value="Genomic_DNA"/>
</dbReference>
<reference evidence="3" key="1">
    <citation type="submission" date="2017-04" db="EMBL/GenBank/DDBJ databases">
        <authorList>
            <person name="Varghese N."/>
            <person name="Submissions S."/>
        </authorList>
    </citation>
    <scope>NUCLEOTIDE SEQUENCE [LARGE SCALE GENOMIC DNA]</scope>
    <source>
        <strain evidence="3">DSM 4125</strain>
    </source>
</reference>
<name>A0A1X7JMJ1_9BACT</name>
<evidence type="ECO:0000313" key="3">
    <source>
        <dbReference type="Proteomes" id="UP000193804"/>
    </source>
</evidence>
<dbReference type="Proteomes" id="UP000193804">
    <property type="component" value="Unassembled WGS sequence"/>
</dbReference>
<dbReference type="RefSeq" id="WP_085516719.1">
    <property type="nucleotide sequence ID" value="NZ_FXAW01000003.1"/>
</dbReference>
<keyword evidence="3" id="KW-1185">Reference proteome</keyword>
<protein>
    <submittedName>
        <fullName evidence="2">Gliding motility-associated C-terminal domain-containing protein</fullName>
    </submittedName>
</protein>